<evidence type="ECO:0000256" key="10">
    <source>
        <dbReference type="SAM" id="MobiDB-lite"/>
    </source>
</evidence>
<accession>Q0JZF2</accession>
<dbReference type="EMBL" id="AM260480">
    <property type="protein sequence ID" value="CAJ96872.1"/>
    <property type="molecule type" value="Genomic_DNA"/>
</dbReference>
<dbReference type="PANTHER" id="PTHR30451">
    <property type="entry name" value="OUTER MEMBRANE USHER PROTEIN"/>
    <property type="match status" value="1"/>
</dbReference>
<evidence type="ECO:0000259" key="12">
    <source>
        <dbReference type="Pfam" id="PF13954"/>
    </source>
</evidence>
<dbReference type="PANTHER" id="PTHR30451:SF20">
    <property type="entry name" value="FIMBRIAE USHER"/>
    <property type="match status" value="1"/>
</dbReference>
<proteinExistence type="inferred from homology"/>
<evidence type="ECO:0000313" key="13">
    <source>
        <dbReference type="EMBL" id="CAJ96872.1"/>
    </source>
</evidence>
<evidence type="ECO:0000256" key="4">
    <source>
        <dbReference type="ARBA" id="ARBA00022452"/>
    </source>
</evidence>
<dbReference type="Gene3D" id="2.60.40.2070">
    <property type="match status" value="1"/>
</dbReference>
<comment type="similarity">
    <text evidence="2 9">Belongs to the fimbrial export usher family.</text>
</comment>
<keyword evidence="3 9" id="KW-0813">Transport</keyword>
<organism evidence="13 14">
    <name type="scientific">Cupriavidus necator (strain ATCC 17699 / DSM 428 / KCTC 22496 / NCIMB 10442 / H16 / Stanier 337)</name>
    <name type="common">Ralstonia eutropha</name>
    <dbReference type="NCBI Taxonomy" id="381666"/>
    <lineage>
        <taxon>Bacteria</taxon>
        <taxon>Pseudomonadati</taxon>
        <taxon>Pseudomonadota</taxon>
        <taxon>Betaproteobacteria</taxon>
        <taxon>Burkholderiales</taxon>
        <taxon>Burkholderiaceae</taxon>
        <taxon>Cupriavidus</taxon>
    </lineage>
</organism>
<dbReference type="GO" id="GO:0009279">
    <property type="term" value="C:cell outer membrane"/>
    <property type="evidence" value="ECO:0007669"/>
    <property type="project" value="UniProtKB-SubCell"/>
</dbReference>
<dbReference type="PROSITE" id="PS01151">
    <property type="entry name" value="FIMBRIAL_USHER"/>
    <property type="match status" value="1"/>
</dbReference>
<feature type="domain" description="PapC-like C-terminal" evidence="11">
    <location>
        <begin position="794"/>
        <end position="860"/>
    </location>
</feature>
<keyword evidence="14" id="KW-1185">Reference proteome</keyword>
<keyword evidence="5 9" id="KW-0812">Transmembrane</keyword>
<dbReference type="InterPro" id="IPR025949">
    <property type="entry name" value="PapC-like_C"/>
</dbReference>
<evidence type="ECO:0000313" key="14">
    <source>
        <dbReference type="Proteomes" id="UP000008210"/>
    </source>
</evidence>
<dbReference type="eggNOG" id="COG3188">
    <property type="taxonomic scope" value="Bacteria"/>
</dbReference>
<dbReference type="Pfam" id="PF13953">
    <property type="entry name" value="PapC_C"/>
    <property type="match status" value="1"/>
</dbReference>
<keyword evidence="9" id="KW-1029">Fimbrium biogenesis</keyword>
<dbReference type="Pfam" id="PF13954">
    <property type="entry name" value="PapC_N"/>
    <property type="match status" value="1"/>
</dbReference>
<keyword evidence="8 9" id="KW-0998">Cell outer membrane</keyword>
<comment type="subcellular location">
    <subcellularLocation>
        <location evidence="1 9">Cell outer membrane</location>
        <topology evidence="1 9">Multi-pass membrane protein</topology>
    </subcellularLocation>
</comment>
<sequence length="877" mass="93066">MPQPAAGASLARARPDIRHKPMKTQKTSSFPSRLRPASAVVLSLFAGVGAWAAPGGNSAPTLVAEVEFNDTFLQQPGGARIDASRFNKGNVALPGNYRAELYVNQVWLGRAEVTMRQVGEDSRNVQPCFDRAAIERMGVDLARLSPEASARLDTGCVSLPDLIPDATASFDNGEQRLDVSVPQIAMSRSARGYVDPKYWDEGVTAARLQYNANVYHSDSSGISTTQSYVGVNAGLNFGGWRFRHLGNLTHGDVEGTRYQSVQTNLQRSIAPIRSQLIIGDAFTDGTLFDSFGFRGVQIASDDRMYPESQRGYAPVVHGIANSNARVQVRQGGNTIYETTVAPGAFEINDLYPTGYGGDLEVVVTEADGSVHTSRVPYAAAVNALRPGVTRYSVTVGQYRNTSIQSRPMLMQATVQHGISNMLTGYGGVIAAQDYTAVMGGGALNTDFGAFGADVTQAWTNLQNAPNRSGQSMRLSYSKLVAPTNTNLTLAAYRYSSSGYLSMTDAMALRDLDQRGLGPGTFLGGIQRGRLQVTINQMLPQGYGSFYLSGSTQNYWNRGGSDTQFQAGYNNSYKRINYGVSASRQFNVGSGKWDTRVMLNVGIPLGKGQHAPYSMTSLSHDSTGGTSLQETVTGTLGQDSAFTYGVNAGYTGGGDTRDAATVGANVGYVSPMATMTASASKGRDFSQAGLGISGGIVAYAGGVAFTPTVGDTMAIIEAKDAAGARLANGSGLRVDPWGHAVVPTLTPFATNQIEIDPKGLPMSVELKTTQQNVAPTAGAIVKMKFETDNPGRAALLRANRPDGKPLPFGAEVFDAQGQSVGTVAQGGRIIARGLKTDAGQLSVKWGRAVAEACKLDYVLPKLEKDANASYQTVEAVCR</sequence>
<keyword evidence="6" id="KW-0732">Signal</keyword>
<dbReference type="Gene3D" id="2.60.40.3110">
    <property type="match status" value="1"/>
</dbReference>
<dbReference type="GO" id="GO:0015473">
    <property type="term" value="F:fimbrial usher porin activity"/>
    <property type="evidence" value="ECO:0007669"/>
    <property type="project" value="InterPro"/>
</dbReference>
<dbReference type="InterPro" id="IPR043142">
    <property type="entry name" value="PapC-like_C_sf"/>
</dbReference>
<dbReference type="AlphaFoldDB" id="Q0JZF2"/>
<dbReference type="Proteomes" id="UP000008210">
    <property type="component" value="Chromosome 2"/>
</dbReference>
<dbReference type="SUPFAM" id="SSF141729">
    <property type="entry name" value="FimD N-terminal domain-like"/>
    <property type="match status" value="1"/>
</dbReference>
<reference evidence="13 14" key="1">
    <citation type="journal article" date="2006" name="Nat. Biotechnol.">
        <title>Genome sequence of the bioplastic-producing 'Knallgas' bacterium Ralstonia eutropha H16.</title>
        <authorList>
            <person name="Pohlmann A."/>
            <person name="Fricke W.F."/>
            <person name="Reinecke F."/>
            <person name="Kusian B."/>
            <person name="Liesegang H."/>
            <person name="Cramm R."/>
            <person name="Eitinger T."/>
            <person name="Ewering C."/>
            <person name="Potter M."/>
            <person name="Schwartz E."/>
            <person name="Strittmatter A."/>
            <person name="Voss I."/>
            <person name="Gottschalk G."/>
            <person name="Steinbuechel A."/>
            <person name="Friedrich B."/>
            <person name="Bowien B."/>
        </authorList>
    </citation>
    <scope>NUCLEOTIDE SEQUENCE [LARGE SCALE GENOMIC DNA]</scope>
    <source>
        <strain evidence="14">ATCC 17699 / DSM 428 / KCTC 22496 / NCIMB 10442 / H16 / Stanier 337</strain>
    </source>
</reference>
<dbReference type="InterPro" id="IPR037224">
    <property type="entry name" value="PapC_N_sf"/>
</dbReference>
<dbReference type="Pfam" id="PF00577">
    <property type="entry name" value="Usher"/>
    <property type="match status" value="1"/>
</dbReference>
<evidence type="ECO:0000256" key="1">
    <source>
        <dbReference type="ARBA" id="ARBA00004571"/>
    </source>
</evidence>
<dbReference type="Gene3D" id="2.60.40.2610">
    <property type="entry name" value="Outer membrane usher protein FimD, plug domain"/>
    <property type="match status" value="1"/>
</dbReference>
<evidence type="ECO:0000256" key="8">
    <source>
        <dbReference type="ARBA" id="ARBA00023237"/>
    </source>
</evidence>
<evidence type="ECO:0000256" key="3">
    <source>
        <dbReference type="ARBA" id="ARBA00022448"/>
    </source>
</evidence>
<name>Q0JZF2_CUPNH</name>
<dbReference type="KEGG" id="reh:H16_B2090"/>
<dbReference type="STRING" id="381666.H16_B2090"/>
<keyword evidence="7 9" id="KW-0472">Membrane</keyword>
<dbReference type="InterPro" id="IPR042186">
    <property type="entry name" value="FimD_plug_dom"/>
</dbReference>
<keyword evidence="4" id="KW-1134">Transmembrane beta strand</keyword>
<evidence type="ECO:0000259" key="11">
    <source>
        <dbReference type="Pfam" id="PF13953"/>
    </source>
</evidence>
<evidence type="ECO:0000256" key="6">
    <source>
        <dbReference type="ARBA" id="ARBA00022729"/>
    </source>
</evidence>
<feature type="domain" description="PapC N-terminal" evidence="12">
    <location>
        <begin position="67"/>
        <end position="213"/>
    </location>
</feature>
<evidence type="ECO:0000256" key="9">
    <source>
        <dbReference type="RuleBase" id="RU003884"/>
    </source>
</evidence>
<feature type="region of interest" description="Disordered" evidence="10">
    <location>
        <begin position="1"/>
        <end position="30"/>
    </location>
</feature>
<dbReference type="InterPro" id="IPR025885">
    <property type="entry name" value="PapC_N"/>
</dbReference>
<dbReference type="HOGENOM" id="CLU_009120_1_0_4"/>
<dbReference type="GO" id="GO:0009297">
    <property type="term" value="P:pilus assembly"/>
    <property type="evidence" value="ECO:0007669"/>
    <property type="project" value="InterPro"/>
</dbReference>
<dbReference type="InterPro" id="IPR018030">
    <property type="entry name" value="Fimbrial_membr_usher_CS"/>
</dbReference>
<evidence type="ECO:0000256" key="2">
    <source>
        <dbReference type="ARBA" id="ARBA00008064"/>
    </source>
</evidence>
<protein>
    <submittedName>
        <fullName evidence="13">Outer membrane fimbrial usher porin, FUP family</fullName>
    </submittedName>
</protein>
<dbReference type="InterPro" id="IPR000015">
    <property type="entry name" value="Fimb_usher"/>
</dbReference>
<dbReference type="Gene3D" id="3.10.20.410">
    <property type="match status" value="1"/>
</dbReference>
<gene>
    <name evidence="13" type="primary">fimD</name>
    <name evidence="13" type="ordered locus">H16_B2090</name>
</gene>
<evidence type="ECO:0000256" key="5">
    <source>
        <dbReference type="ARBA" id="ARBA00022692"/>
    </source>
</evidence>
<dbReference type="FunFam" id="2.60.40.3110:FF:000001">
    <property type="entry name" value="Putative fimbrial outer membrane usher"/>
    <property type="match status" value="1"/>
</dbReference>
<evidence type="ECO:0000256" key="7">
    <source>
        <dbReference type="ARBA" id="ARBA00023136"/>
    </source>
</evidence>